<dbReference type="SUPFAM" id="SSF51445">
    <property type="entry name" value="(Trans)glycosidases"/>
    <property type="match status" value="1"/>
</dbReference>
<comment type="caution">
    <text evidence="2">The sequence shown here is derived from an EMBL/GenBank/DDBJ whole genome shotgun (WGS) entry which is preliminary data.</text>
</comment>
<feature type="domain" description="Glycosyl hydrolase family 13 catalytic" evidence="1">
    <location>
        <begin position="68"/>
        <end position="381"/>
    </location>
</feature>
<gene>
    <name evidence="2" type="ORF">EF294_06105</name>
</gene>
<name>A0A3N4GPB0_9ACTN</name>
<dbReference type="GO" id="GO:0005975">
    <property type="term" value="P:carbohydrate metabolic process"/>
    <property type="evidence" value="ECO:0007669"/>
    <property type="project" value="InterPro"/>
</dbReference>
<dbReference type="CDD" id="cd11347">
    <property type="entry name" value="AmyAc_1"/>
    <property type="match status" value="1"/>
</dbReference>
<evidence type="ECO:0000313" key="3">
    <source>
        <dbReference type="Proteomes" id="UP000267536"/>
    </source>
</evidence>
<dbReference type="SMART" id="SM00642">
    <property type="entry name" value="Aamy"/>
    <property type="match status" value="1"/>
</dbReference>
<dbReference type="PANTHER" id="PTHR47786:SF2">
    <property type="entry name" value="GLYCOSYL HYDROLASE FAMILY 13 CATALYTIC DOMAIN-CONTAINING PROTEIN"/>
    <property type="match status" value="1"/>
</dbReference>
<dbReference type="Gene3D" id="3.20.20.80">
    <property type="entry name" value="Glycosidases"/>
    <property type="match status" value="1"/>
</dbReference>
<dbReference type="InterPro" id="IPR006047">
    <property type="entry name" value="GH13_cat_dom"/>
</dbReference>
<dbReference type="RefSeq" id="WP_123926818.1">
    <property type="nucleotide sequence ID" value="NZ_JBPSDP010000004.1"/>
</dbReference>
<dbReference type="EMBL" id="RKMH01000004">
    <property type="protein sequence ID" value="RPA64702.1"/>
    <property type="molecule type" value="Genomic_DNA"/>
</dbReference>
<dbReference type="PANTHER" id="PTHR47786">
    <property type="entry name" value="ALPHA-1,4-GLUCAN:MALTOSE-1-PHOSPHATE MALTOSYLTRANSFERASE"/>
    <property type="match status" value="1"/>
</dbReference>
<reference evidence="2 3" key="1">
    <citation type="submission" date="2018-11" db="EMBL/GenBank/DDBJ databases">
        <title>Draft genome sequence of Gordonia sp. RS15-1S isolated from rice stems.</title>
        <authorList>
            <person name="Muangham S."/>
        </authorList>
    </citation>
    <scope>NUCLEOTIDE SEQUENCE [LARGE SCALE GENOMIC DNA]</scope>
    <source>
        <strain evidence="2 3">RS15-1S</strain>
    </source>
</reference>
<sequence>MQPHPVLYEINTWPWLERIGRQLGHPVTLGTVPEDVWDSIAVGPVDAVWLMGVWQRSPAGVQIALADGPLVDTFRAALPDYTSDDVVGSPYCIRDYVVDEHLGGCDGLATAREALAARGIGLILDYVPNHLATDHPWVTTHPERFVAGSAEELAARPTEFIGVGGRVLANGRDPHFPPWRDVLQLNAFHVDTVDAAIDELRGIAERCDGARCDMAMLMTTDIFARTWGNRVGPAPGQDYWTRVIPAVREQHPGFLFVAESYWGTEQLLRVQGFDHCYDKAFTDALERHPHEVARLIHHDPDPAGKVRFVENHDEPRAQSVFGHRHRTAALTALTQPGARLVHDGQADGRTIRLPVQLRREPAEPVDPDLRDFYRILLDAISESPMSTGTFDPLHVHGWSDRSTGGLVAWAWTDARDASDGGCRHLIVVNLDDAAAAGRVQTPWPQLAGSTATLTDLLTGTDHHRSADPDEYIFVMLPGWGAHLLDVHIHR</sequence>
<dbReference type="OrthoDB" id="9802433at2"/>
<evidence type="ECO:0000313" key="2">
    <source>
        <dbReference type="EMBL" id="RPA64702.1"/>
    </source>
</evidence>
<organism evidence="2 3">
    <name type="scientific">Gordonia oryzae</name>
    <dbReference type="NCBI Taxonomy" id="2487349"/>
    <lineage>
        <taxon>Bacteria</taxon>
        <taxon>Bacillati</taxon>
        <taxon>Actinomycetota</taxon>
        <taxon>Actinomycetes</taxon>
        <taxon>Mycobacteriales</taxon>
        <taxon>Gordoniaceae</taxon>
        <taxon>Gordonia</taxon>
    </lineage>
</organism>
<protein>
    <submittedName>
        <fullName evidence="2">Alpha-amylase</fullName>
    </submittedName>
</protein>
<evidence type="ECO:0000259" key="1">
    <source>
        <dbReference type="SMART" id="SM00642"/>
    </source>
</evidence>
<dbReference type="Proteomes" id="UP000267536">
    <property type="component" value="Unassembled WGS sequence"/>
</dbReference>
<dbReference type="AlphaFoldDB" id="A0A3N4GPB0"/>
<dbReference type="InterPro" id="IPR017853">
    <property type="entry name" value="GH"/>
</dbReference>
<accession>A0A3N4GPB0</accession>
<proteinExistence type="predicted"/>
<keyword evidence="3" id="KW-1185">Reference proteome</keyword>